<keyword evidence="1" id="KW-0863">Zinc-finger</keyword>
<dbReference type="GO" id="GO:0000976">
    <property type="term" value="F:transcription cis-regulatory region binding"/>
    <property type="evidence" value="ECO:0000318"/>
    <property type="project" value="GO_Central"/>
</dbReference>
<dbReference type="OrthoDB" id="1939583at2759"/>
<reference evidence="3" key="1">
    <citation type="journal article" date="2014" name="Nat. Commun.">
        <title>The tobacco genome sequence and its comparison with those of tomato and potato.</title>
        <authorList>
            <person name="Sierro N."/>
            <person name="Battey J.N."/>
            <person name="Ouadi S."/>
            <person name="Bakaher N."/>
            <person name="Bovet L."/>
            <person name="Willig A."/>
            <person name="Goepfert S."/>
            <person name="Peitsch M.C."/>
            <person name="Ivanov N.V."/>
        </authorList>
    </citation>
    <scope>NUCLEOTIDE SEQUENCE [LARGE SCALE GENOMIC DNA]</scope>
</reference>
<dbReference type="PANTHER" id="PTHR46353">
    <property type="entry name" value="ZINC FINGER PROTEIN 5"/>
    <property type="match status" value="1"/>
</dbReference>
<gene>
    <name evidence="4" type="primary">LOC107814042</name>
</gene>
<dbReference type="GO" id="GO:0008270">
    <property type="term" value="F:zinc ion binding"/>
    <property type="evidence" value="ECO:0007669"/>
    <property type="project" value="UniProtKB-KW"/>
</dbReference>
<sequence>MEKDISFVFHPSCNVGGNESFSKSCMEIKRHKIFGFEFDPCQKYLKGELGDRESVNSSCSTILAGREKQRSNDAKDKPTEKKFECHYCSKEFSNSQALGGHQNAHRKERMRKKRLQLQETKARLSYYLQAFQSTNNNIANYHGLTSSPYFCDPNLCCDSSDQFTLYEESNISFSSYDQDSRVLPFHQESCTFTNTHGTRSRENSMAAVMKLSSLPNSASKQGCLVLVCCTRGTLTVDASSHVRGGVHKSVTWLGQEKSVDAELEAQERMRKSANSSHQQLGWSTCAKAQILRTSSYARAKDWL</sequence>
<dbReference type="Gene3D" id="3.30.160.60">
    <property type="entry name" value="Classic Zinc Finger"/>
    <property type="match status" value="1"/>
</dbReference>
<reference evidence="4" key="2">
    <citation type="submission" date="2025-08" db="UniProtKB">
        <authorList>
            <consortium name="RefSeq"/>
        </authorList>
    </citation>
    <scope>IDENTIFICATION</scope>
</reference>
<evidence type="ECO:0000256" key="1">
    <source>
        <dbReference type="PROSITE-ProRule" id="PRU00042"/>
    </source>
</evidence>
<dbReference type="GO" id="GO:0010090">
    <property type="term" value="P:trichome morphogenesis"/>
    <property type="evidence" value="ECO:0007669"/>
    <property type="project" value="InterPro"/>
</dbReference>
<accession>A0A1S4C1D4</accession>
<name>A0A1S4C1D4_TOBAC</name>
<dbReference type="GO" id="GO:0005634">
    <property type="term" value="C:nucleus"/>
    <property type="evidence" value="ECO:0000318"/>
    <property type="project" value="GO_Central"/>
</dbReference>
<dbReference type="KEGG" id="nta:107814042"/>
<dbReference type="PROSITE" id="PS00028">
    <property type="entry name" value="ZINC_FINGER_C2H2_1"/>
    <property type="match status" value="1"/>
</dbReference>
<dbReference type="AlphaFoldDB" id="A0A1S4C1D4"/>
<dbReference type="SUPFAM" id="SSF57667">
    <property type="entry name" value="beta-beta-alpha zinc fingers"/>
    <property type="match status" value="1"/>
</dbReference>
<dbReference type="GO" id="GO:0009736">
    <property type="term" value="P:cytokinin-activated signaling pathway"/>
    <property type="evidence" value="ECO:0000318"/>
    <property type="project" value="GO_Central"/>
</dbReference>
<dbReference type="GO" id="GO:0003700">
    <property type="term" value="F:DNA-binding transcription factor activity"/>
    <property type="evidence" value="ECO:0000318"/>
    <property type="project" value="GO_Central"/>
</dbReference>
<dbReference type="InterPro" id="IPR013087">
    <property type="entry name" value="Znf_C2H2_type"/>
</dbReference>
<protein>
    <recommendedName>
        <fullName evidence="2">C2H2-type domain-containing protein</fullName>
    </recommendedName>
</protein>
<dbReference type="GO" id="GO:0009740">
    <property type="term" value="P:gibberellic acid mediated signaling pathway"/>
    <property type="evidence" value="ECO:0000318"/>
    <property type="project" value="GO_Central"/>
</dbReference>
<dbReference type="InterPro" id="IPR036236">
    <property type="entry name" value="Znf_C2H2_sf"/>
</dbReference>
<dbReference type="STRING" id="4097.A0A1S4C1D4"/>
<keyword evidence="1" id="KW-0862">Zinc</keyword>
<dbReference type="PANTHER" id="PTHR46353:SF5">
    <property type="entry name" value="ZINC FINGER PROTEIN 5"/>
    <property type="match status" value="1"/>
</dbReference>
<evidence type="ECO:0000313" key="3">
    <source>
        <dbReference type="Proteomes" id="UP000790787"/>
    </source>
</evidence>
<organism evidence="3 4">
    <name type="scientific">Nicotiana tabacum</name>
    <name type="common">Common tobacco</name>
    <dbReference type="NCBI Taxonomy" id="4097"/>
    <lineage>
        <taxon>Eukaryota</taxon>
        <taxon>Viridiplantae</taxon>
        <taxon>Streptophyta</taxon>
        <taxon>Embryophyta</taxon>
        <taxon>Tracheophyta</taxon>
        <taxon>Spermatophyta</taxon>
        <taxon>Magnoliopsida</taxon>
        <taxon>eudicotyledons</taxon>
        <taxon>Gunneridae</taxon>
        <taxon>Pentapetalae</taxon>
        <taxon>asterids</taxon>
        <taxon>lamiids</taxon>
        <taxon>Solanales</taxon>
        <taxon>Solanaceae</taxon>
        <taxon>Nicotianoideae</taxon>
        <taxon>Nicotianeae</taxon>
        <taxon>Nicotiana</taxon>
    </lineage>
</organism>
<dbReference type="GeneID" id="107814042"/>
<dbReference type="GO" id="GO:0010026">
    <property type="term" value="P:trichome differentiation"/>
    <property type="evidence" value="ECO:0000318"/>
    <property type="project" value="GO_Central"/>
</dbReference>
<dbReference type="Proteomes" id="UP000790787">
    <property type="component" value="Chromosome 12"/>
</dbReference>
<proteinExistence type="predicted"/>
<dbReference type="PaxDb" id="4097-A0A1S4C1D4"/>
<evidence type="ECO:0000259" key="2">
    <source>
        <dbReference type="PROSITE" id="PS50157"/>
    </source>
</evidence>
<evidence type="ECO:0000313" key="4">
    <source>
        <dbReference type="RefSeq" id="XP_016494854.1"/>
    </source>
</evidence>
<keyword evidence="3" id="KW-1185">Reference proteome</keyword>
<dbReference type="PROSITE" id="PS50157">
    <property type="entry name" value="ZINC_FINGER_C2H2_2"/>
    <property type="match status" value="1"/>
</dbReference>
<dbReference type="InterPro" id="IPR044299">
    <property type="entry name" value="GIS3/ZFP5/ZFP6"/>
</dbReference>
<dbReference type="RefSeq" id="XP_016494854.1">
    <property type="nucleotide sequence ID" value="XM_016639368.1"/>
</dbReference>
<dbReference type="Pfam" id="PF13912">
    <property type="entry name" value="zf-C2H2_6"/>
    <property type="match status" value="1"/>
</dbReference>
<keyword evidence="1" id="KW-0479">Metal-binding</keyword>